<evidence type="ECO:0000256" key="1">
    <source>
        <dbReference type="SAM" id="SignalP"/>
    </source>
</evidence>
<proteinExistence type="predicted"/>
<keyword evidence="3" id="KW-1185">Reference proteome</keyword>
<keyword evidence="1" id="KW-0732">Signal</keyword>
<dbReference type="RefSeq" id="WP_148871068.1">
    <property type="nucleotide sequence ID" value="NZ_VNIA01000006.1"/>
</dbReference>
<organism evidence="2 3">
    <name type="scientific">Tenacibaculum adriaticum</name>
    <dbReference type="NCBI Taxonomy" id="413713"/>
    <lineage>
        <taxon>Bacteria</taxon>
        <taxon>Pseudomonadati</taxon>
        <taxon>Bacteroidota</taxon>
        <taxon>Flavobacteriia</taxon>
        <taxon>Flavobacteriales</taxon>
        <taxon>Flavobacteriaceae</taxon>
        <taxon>Tenacibaculum</taxon>
    </lineage>
</organism>
<evidence type="ECO:0000313" key="3">
    <source>
        <dbReference type="Proteomes" id="UP000323136"/>
    </source>
</evidence>
<dbReference type="PANTHER" id="PTHR33706:SF1">
    <property type="entry name" value="TPR REPEAT PROTEIN"/>
    <property type="match status" value="1"/>
</dbReference>
<reference evidence="2 3" key="1">
    <citation type="submission" date="2019-07" db="EMBL/GenBank/DDBJ databases">
        <title>Genomic Encyclopedia of Type Strains, Phase IV (KMG-IV): sequencing the most valuable type-strain genomes for metagenomic binning, comparative biology and taxonomic classification.</title>
        <authorList>
            <person name="Goeker M."/>
        </authorList>
    </citation>
    <scope>NUCLEOTIDE SEQUENCE [LARGE SCALE GENOMIC DNA]</scope>
    <source>
        <strain evidence="2 3">DSM 18961</strain>
    </source>
</reference>
<dbReference type="SUPFAM" id="SSF82185">
    <property type="entry name" value="Histone H3 K4-specific methyltransferase SET7/9 N-terminal domain"/>
    <property type="match status" value="1"/>
</dbReference>
<dbReference type="AlphaFoldDB" id="A0A5S5DLG0"/>
<dbReference type="Proteomes" id="UP000323136">
    <property type="component" value="Unassembled WGS sequence"/>
</dbReference>
<comment type="caution">
    <text evidence="2">The sequence shown here is derived from an EMBL/GenBank/DDBJ whole genome shotgun (WGS) entry which is preliminary data.</text>
</comment>
<dbReference type="PANTHER" id="PTHR33706">
    <property type="entry name" value="MORN VARIANT REPEAT PROTEIN"/>
    <property type="match status" value="1"/>
</dbReference>
<protein>
    <submittedName>
        <fullName evidence="2">Antitoxin component YwqK of YwqJK toxin-antitoxin module</fullName>
    </submittedName>
</protein>
<sequence>MINIKRLFIGTIVFSFFFVSNAISQNVNKVDENGERIGVWRKYYENGKIRYTGNFKEGKEVGTFKFYNKSSSFPSIIKEFSTSSDSAMVKFYTPKGKLKSEGVMIGKNRVGKWMYYFSDGKIFSEEFYVDGKLNGVLKNYYPNGKVTEESHYSNGLKNGISKTFSDDGILIEEVIYADGKLNGLGKYFDLKGNLKEKGMHKDGKRDGKWEFYMDGELAEKKRVTHSIKKQ</sequence>
<feature type="chain" id="PRO_5024282893" evidence="1">
    <location>
        <begin position="23"/>
        <end position="230"/>
    </location>
</feature>
<accession>A0A5S5DLG0</accession>
<dbReference type="InterPro" id="IPR011652">
    <property type="entry name" value="MORN_2"/>
</dbReference>
<feature type="signal peptide" evidence="1">
    <location>
        <begin position="1"/>
        <end position="22"/>
    </location>
</feature>
<dbReference type="Gene3D" id="2.20.110.10">
    <property type="entry name" value="Histone H3 K4-specific methyltransferase SET7/9 N-terminal domain"/>
    <property type="match status" value="3"/>
</dbReference>
<dbReference type="OrthoDB" id="9785122at2"/>
<name>A0A5S5DLG0_9FLAO</name>
<dbReference type="Pfam" id="PF07661">
    <property type="entry name" value="MORN_2"/>
    <property type="match status" value="4"/>
</dbReference>
<gene>
    <name evidence="2" type="ORF">C7447_10666</name>
</gene>
<evidence type="ECO:0000313" key="2">
    <source>
        <dbReference type="EMBL" id="TYP96767.1"/>
    </source>
</evidence>
<dbReference type="EMBL" id="VNIA01000006">
    <property type="protein sequence ID" value="TYP96767.1"/>
    <property type="molecule type" value="Genomic_DNA"/>
</dbReference>